<protein>
    <recommendedName>
        <fullName evidence="4">Protein arginine N-methyltransferase</fullName>
    </recommendedName>
</protein>
<dbReference type="Gene3D" id="3.20.20.150">
    <property type="entry name" value="Divalent-metal-dependent TIM barrel enzymes"/>
    <property type="match status" value="1"/>
</dbReference>
<dbReference type="GO" id="GO:0000086">
    <property type="term" value="P:G2/M transition of mitotic cell cycle"/>
    <property type="evidence" value="ECO:0007669"/>
    <property type="project" value="EnsemblFungi"/>
</dbReference>
<evidence type="ECO:0000256" key="7">
    <source>
        <dbReference type="PIRSR" id="PIRSR015894-3"/>
    </source>
</evidence>
<dbReference type="Gene3D" id="2.70.160.11">
    <property type="entry name" value="Hnrnp arginine n-methyltransferase1"/>
    <property type="match status" value="1"/>
</dbReference>
<feature type="binding site" evidence="6">
    <location>
        <begin position="417"/>
        <end position="418"/>
    </location>
    <ligand>
        <name>S-adenosyl-L-methionine</name>
        <dbReference type="ChEBI" id="CHEBI:59789"/>
    </ligand>
</feature>
<evidence type="ECO:0000313" key="11">
    <source>
        <dbReference type="EMBL" id="ODQ59330.1"/>
    </source>
</evidence>
<dbReference type="InterPro" id="IPR029063">
    <property type="entry name" value="SAM-dependent_MTases_sf"/>
</dbReference>
<proteinExistence type="inferred from homology"/>
<dbReference type="GO" id="GO:0000144">
    <property type="term" value="C:cellular bud neck septin ring"/>
    <property type="evidence" value="ECO:0007669"/>
    <property type="project" value="EnsemblFungi"/>
</dbReference>
<dbReference type="EMBL" id="KV454211">
    <property type="protein sequence ID" value="ODQ59330.1"/>
    <property type="molecule type" value="Genomic_DNA"/>
</dbReference>
<dbReference type="GO" id="GO:0035241">
    <property type="term" value="F:protein-arginine omega-N monomethyltransferase activity"/>
    <property type="evidence" value="ECO:0007669"/>
    <property type="project" value="EnsemblFungi"/>
</dbReference>
<dbReference type="GeneID" id="30199255"/>
<dbReference type="STRING" id="683960.A0A1E3P256"/>
<keyword evidence="3 4" id="KW-0949">S-adenosyl-L-methionine</keyword>
<dbReference type="GO" id="GO:0005824">
    <property type="term" value="C:outer plaque of spindle pole body"/>
    <property type="evidence" value="ECO:0007669"/>
    <property type="project" value="EnsemblFungi"/>
</dbReference>
<keyword evidence="12" id="KW-1185">Reference proteome</keyword>
<dbReference type="Proteomes" id="UP000094112">
    <property type="component" value="Unassembled WGS sequence"/>
</dbReference>
<evidence type="ECO:0000256" key="3">
    <source>
        <dbReference type="ARBA" id="ARBA00022691"/>
    </source>
</evidence>
<dbReference type="InterPro" id="IPR025799">
    <property type="entry name" value="Arg_MeTrfase"/>
</dbReference>
<dbReference type="PANTHER" id="PTHR10738">
    <property type="entry name" value="PROTEIN ARGININE N-METHYLTRANSFERASE 5"/>
    <property type="match status" value="1"/>
</dbReference>
<dbReference type="GO" id="GO:0032174">
    <property type="term" value="C:cellular bud neck septin collar"/>
    <property type="evidence" value="ECO:0007669"/>
    <property type="project" value="EnsemblFungi"/>
</dbReference>
<keyword evidence="1 4" id="KW-0489">Methyltransferase</keyword>
<dbReference type="GO" id="GO:0006355">
    <property type="term" value="P:regulation of DNA-templated transcription"/>
    <property type="evidence" value="ECO:0007669"/>
    <property type="project" value="TreeGrafter"/>
</dbReference>
<evidence type="ECO:0000256" key="4">
    <source>
        <dbReference type="PIRNR" id="PIRNR015894"/>
    </source>
</evidence>
<dbReference type="GO" id="GO:0005634">
    <property type="term" value="C:nucleus"/>
    <property type="evidence" value="ECO:0007669"/>
    <property type="project" value="TreeGrafter"/>
</dbReference>
<feature type="site" description="Critical for specifying symmetric addition of methyl groups" evidence="7">
    <location>
        <position position="328"/>
    </location>
</feature>
<evidence type="ECO:0000313" key="12">
    <source>
        <dbReference type="Proteomes" id="UP000094112"/>
    </source>
</evidence>
<comment type="similarity">
    <text evidence="4">Belongs to the class I-like SAM-binding methyltransferase superfamily.</text>
</comment>
<dbReference type="PIRSF" id="PIRSF015894">
    <property type="entry name" value="Skb1_MeTrfase"/>
    <property type="match status" value="1"/>
</dbReference>
<name>A0A1E3P256_WICAA</name>
<evidence type="ECO:0000259" key="9">
    <source>
        <dbReference type="Pfam" id="PF17285"/>
    </source>
</evidence>
<dbReference type="InterPro" id="IPR035248">
    <property type="entry name" value="PRMT5_C"/>
</dbReference>
<dbReference type="GO" id="GO:0042054">
    <property type="term" value="F:histone methyltransferase activity"/>
    <property type="evidence" value="ECO:0007669"/>
    <property type="project" value="EnsemblFungi"/>
</dbReference>
<dbReference type="Pfam" id="PF17285">
    <property type="entry name" value="PRMT5_TIM"/>
    <property type="match status" value="1"/>
</dbReference>
<reference evidence="11 12" key="1">
    <citation type="journal article" date="2016" name="Proc. Natl. Acad. Sci. U.S.A.">
        <title>Comparative genomics of biotechnologically important yeasts.</title>
        <authorList>
            <person name="Riley R."/>
            <person name="Haridas S."/>
            <person name="Wolfe K.H."/>
            <person name="Lopes M.R."/>
            <person name="Hittinger C.T."/>
            <person name="Goeker M."/>
            <person name="Salamov A.A."/>
            <person name="Wisecaver J.H."/>
            <person name="Long T.M."/>
            <person name="Calvey C.H."/>
            <person name="Aerts A.L."/>
            <person name="Barry K.W."/>
            <person name="Choi C."/>
            <person name="Clum A."/>
            <person name="Coughlan A.Y."/>
            <person name="Deshpande S."/>
            <person name="Douglass A.P."/>
            <person name="Hanson S.J."/>
            <person name="Klenk H.-P."/>
            <person name="LaButti K.M."/>
            <person name="Lapidus A."/>
            <person name="Lindquist E.A."/>
            <person name="Lipzen A.M."/>
            <person name="Meier-Kolthoff J.P."/>
            <person name="Ohm R.A."/>
            <person name="Otillar R.P."/>
            <person name="Pangilinan J.L."/>
            <person name="Peng Y."/>
            <person name="Rokas A."/>
            <person name="Rosa C.A."/>
            <person name="Scheuner C."/>
            <person name="Sibirny A.A."/>
            <person name="Slot J.C."/>
            <person name="Stielow J.B."/>
            <person name="Sun H."/>
            <person name="Kurtzman C.P."/>
            <person name="Blackwell M."/>
            <person name="Grigoriev I.V."/>
            <person name="Jeffries T.W."/>
        </authorList>
    </citation>
    <scope>NUCLEOTIDE SEQUENCE [LARGE SCALE GENOMIC DNA]</scope>
    <source>
        <strain evidence="12">ATCC 58044 / CBS 1984 / NCYC 433 / NRRL Y-366-8</strain>
    </source>
</reference>
<dbReference type="OrthoDB" id="1368803at2759"/>
<dbReference type="GO" id="GO:0032259">
    <property type="term" value="P:methylation"/>
    <property type="evidence" value="ECO:0007669"/>
    <property type="project" value="UniProtKB-KW"/>
</dbReference>
<dbReference type="PROSITE" id="PS51678">
    <property type="entry name" value="SAM_MT_PRMT"/>
    <property type="match status" value="1"/>
</dbReference>
<accession>A0A1E3P256</accession>
<feature type="binding site" evidence="6">
    <location>
        <position position="325"/>
    </location>
    <ligand>
        <name>S-adenosyl-L-methionine</name>
        <dbReference type="ChEBI" id="CHEBI:59789"/>
    </ligand>
</feature>
<dbReference type="GO" id="GO:0000902">
    <property type="term" value="P:cell morphogenesis"/>
    <property type="evidence" value="ECO:0007669"/>
    <property type="project" value="EnsemblFungi"/>
</dbReference>
<feature type="domain" description="PRMT5 arginine-N-methyltransferase" evidence="8">
    <location>
        <begin position="300"/>
        <end position="463"/>
    </location>
</feature>
<dbReference type="InterPro" id="IPR035247">
    <property type="entry name" value="PRMT5_TIM"/>
</dbReference>
<evidence type="ECO:0000256" key="6">
    <source>
        <dbReference type="PIRSR" id="PIRSR015894-2"/>
    </source>
</evidence>
<feature type="domain" description="PRMT5 TIM barrel" evidence="9">
    <location>
        <begin position="36"/>
        <end position="288"/>
    </location>
</feature>
<dbReference type="AlphaFoldDB" id="A0A1E3P256"/>
<dbReference type="InterPro" id="IPR035075">
    <property type="entry name" value="PRMT5"/>
</dbReference>
<dbReference type="RefSeq" id="XP_019038537.1">
    <property type="nucleotide sequence ID" value="XM_019182009.1"/>
</dbReference>
<dbReference type="Pfam" id="PF17286">
    <property type="entry name" value="PRMT5_C"/>
    <property type="match status" value="1"/>
</dbReference>
<feature type="domain" description="PRMT5 oligomerisation" evidence="10">
    <location>
        <begin position="466"/>
        <end position="649"/>
    </location>
</feature>
<evidence type="ECO:0000256" key="1">
    <source>
        <dbReference type="ARBA" id="ARBA00022603"/>
    </source>
</evidence>
<dbReference type="Pfam" id="PF05185">
    <property type="entry name" value="PRMT5"/>
    <property type="match status" value="1"/>
</dbReference>
<dbReference type="GO" id="GO:0035243">
    <property type="term" value="F:protein-arginine omega-N symmetric methyltransferase activity"/>
    <property type="evidence" value="ECO:0007669"/>
    <property type="project" value="EnsemblFungi"/>
</dbReference>
<evidence type="ECO:0000259" key="8">
    <source>
        <dbReference type="Pfam" id="PF05185"/>
    </source>
</evidence>
<feature type="binding site" evidence="6">
    <location>
        <position position="390"/>
    </location>
    <ligand>
        <name>S-adenosyl-L-methionine</name>
        <dbReference type="ChEBI" id="CHEBI:59789"/>
    </ligand>
</feature>
<dbReference type="InterPro" id="IPR007857">
    <property type="entry name" value="Arg_MeTrfase_PRMT5"/>
</dbReference>
<evidence type="ECO:0000259" key="10">
    <source>
        <dbReference type="Pfam" id="PF17286"/>
    </source>
</evidence>
<dbReference type="Gene3D" id="3.40.50.150">
    <property type="entry name" value="Vaccinia Virus protein VP39"/>
    <property type="match status" value="1"/>
</dbReference>
<gene>
    <name evidence="11" type="ORF">WICANDRAFT_32833</name>
</gene>
<dbReference type="GO" id="GO:0005829">
    <property type="term" value="C:cytosol"/>
    <property type="evidence" value="ECO:0007669"/>
    <property type="project" value="TreeGrafter"/>
</dbReference>
<keyword evidence="2 4" id="KW-0808">Transferase</keyword>
<feature type="active site" description="Proton donor/acceptor" evidence="5">
    <location>
        <position position="433"/>
    </location>
</feature>
<dbReference type="GO" id="GO:0045840">
    <property type="term" value="P:positive regulation of mitotic nuclear division"/>
    <property type="evidence" value="ECO:0007669"/>
    <property type="project" value="EnsemblFungi"/>
</dbReference>
<evidence type="ECO:0000256" key="5">
    <source>
        <dbReference type="PIRSR" id="PIRSR015894-1"/>
    </source>
</evidence>
<dbReference type="GO" id="GO:0030163">
    <property type="term" value="P:protein catabolic process"/>
    <property type="evidence" value="ECO:0007669"/>
    <property type="project" value="EnsemblFungi"/>
</dbReference>
<dbReference type="SUPFAM" id="SSF53335">
    <property type="entry name" value="S-adenosyl-L-methionine-dependent methyltransferases"/>
    <property type="match status" value="1"/>
</dbReference>
<dbReference type="PANTHER" id="PTHR10738:SF0">
    <property type="entry name" value="PROTEIN ARGININE N-METHYLTRANSFERASE 5"/>
    <property type="match status" value="1"/>
</dbReference>
<organism evidence="11 12">
    <name type="scientific">Wickerhamomyces anomalus (strain ATCC 58044 / CBS 1984 / NCYC 433 / NRRL Y-366-8)</name>
    <name type="common">Yeast</name>
    <name type="synonym">Hansenula anomala</name>
    <dbReference type="NCBI Taxonomy" id="683960"/>
    <lineage>
        <taxon>Eukaryota</taxon>
        <taxon>Fungi</taxon>
        <taxon>Dikarya</taxon>
        <taxon>Ascomycota</taxon>
        <taxon>Saccharomycotina</taxon>
        <taxon>Saccharomycetes</taxon>
        <taxon>Phaffomycetales</taxon>
        <taxon>Wickerhamomycetaceae</taxon>
        <taxon>Wickerhamomyces</taxon>
    </lineage>
</organism>
<sequence length="658" mass="74721">MSNDLGSPYIGIKPTLSTKATAGKNIVLVEQYVETGYDYVLLAITNPNYREKSKKIFHRAKTSSDITVPSPNLNDVNIFAGSQISNTIGLLSSWIELESDDELIAEFSKQVLINELEYAKFIGLKHIIMAPPKDLLKLSNYSKSIYDALDITESHHITISISLPLCEDIEGLSSRPQHIDSLSTWDMWNSIRTNADYNPRLKVSLALPKSGIPITVVERWFAEPVSVLLMSSSIFILNNKGYPVLSKTNQSLLHHFHIKKPIYLLHGLDKIPEEVDPSAYMTYINYILVRNQPPMSKIDKVSSKHHDVLLPPLQPLATHLDDFTYSVFEEDNVKYDLYGKAIYCALSDLSHLNNINIAIVGAGKGGLVDAAFDAVTKLGINSRVNITAIEKNNSAVIYLSKRNFDNWNQSVDILNVDMRDWSPKESYNIIISELLGSMGCNELSPECLYPLEKCLDKVHGCFIPESYTSFIAPTFTPKLYNTLKSEGNEIAFHKQYVVKQLESCLCSTKINDIWTFHHPFSNFLKTHKKRTISTFKIRHKTVIHGISGFFTAKLYKDIEISIRPDNHTPDLISWFPLFFPLEQPLYVTDDTELEILMVRESSNGKVWYEWSIETFMYLVVPGESSNEFQMRVRTGVTKLHNHRGKGFSMDLNLNYLTN</sequence>
<evidence type="ECO:0000256" key="2">
    <source>
        <dbReference type="ARBA" id="ARBA00022679"/>
    </source>
</evidence>
<feature type="binding site" evidence="6">
    <location>
        <begin position="334"/>
        <end position="335"/>
    </location>
    <ligand>
        <name>S-adenosyl-L-methionine</name>
        <dbReference type="ChEBI" id="CHEBI:59789"/>
    </ligand>
</feature>
<feature type="active site" description="Proton donor/acceptor" evidence="5">
    <location>
        <position position="442"/>
    </location>
</feature>